<feature type="region of interest" description="Disordered" evidence="1">
    <location>
        <begin position="722"/>
        <end position="778"/>
    </location>
</feature>
<evidence type="ECO:0000256" key="1">
    <source>
        <dbReference type="SAM" id="MobiDB-lite"/>
    </source>
</evidence>
<evidence type="ECO:0000313" key="3">
    <source>
        <dbReference type="EMBL" id="PSN91662.1"/>
    </source>
</evidence>
<feature type="compositionally biased region" description="Low complexity" evidence="1">
    <location>
        <begin position="640"/>
        <end position="655"/>
    </location>
</feature>
<feature type="transmembrane region" description="Helical" evidence="2">
    <location>
        <begin position="593"/>
        <end position="613"/>
    </location>
</feature>
<evidence type="ECO:0000313" key="4">
    <source>
        <dbReference type="Proteomes" id="UP000240490"/>
    </source>
</evidence>
<organism evidence="3 4">
    <name type="scientific">Candidatus Marsarchaeota G2 archaeon ECH_B_SAG-M15</name>
    <dbReference type="NCBI Taxonomy" id="1978162"/>
    <lineage>
        <taxon>Archaea</taxon>
        <taxon>Candidatus Marsarchaeota</taxon>
        <taxon>Candidatus Marsarchaeota group 2</taxon>
    </lineage>
</organism>
<feature type="region of interest" description="Disordered" evidence="1">
    <location>
        <begin position="638"/>
        <end position="697"/>
    </location>
</feature>
<dbReference type="Proteomes" id="UP000240490">
    <property type="component" value="Unassembled WGS sequence"/>
</dbReference>
<evidence type="ECO:0008006" key="5">
    <source>
        <dbReference type="Google" id="ProtNLM"/>
    </source>
</evidence>
<accession>A0A2R6AZ46</accession>
<reference evidence="3 4" key="1">
    <citation type="submission" date="2017-04" db="EMBL/GenBank/DDBJ databases">
        <title>Novel microbial lineages endemic to geothermal iron-oxide mats fill important gaps in the evolutionary history of Archaea.</title>
        <authorList>
            <person name="Jay Z.J."/>
            <person name="Beam J.P."/>
            <person name="Dlakic M."/>
            <person name="Rusch D.B."/>
            <person name="Kozubal M.A."/>
            <person name="Inskeep W.P."/>
        </authorList>
    </citation>
    <scope>NUCLEOTIDE SEQUENCE [LARGE SCALE GENOMIC DNA]</scope>
    <source>
        <strain evidence="3">ECH_B_SAG-M15</strain>
    </source>
</reference>
<feature type="compositionally biased region" description="Basic and acidic residues" evidence="1">
    <location>
        <begin position="662"/>
        <end position="675"/>
    </location>
</feature>
<feature type="compositionally biased region" description="Basic and acidic residues" evidence="1">
    <location>
        <begin position="683"/>
        <end position="697"/>
    </location>
</feature>
<gene>
    <name evidence="3" type="ORF">B9Q08_02405</name>
</gene>
<keyword evidence="2" id="KW-0812">Transmembrane</keyword>
<keyword evidence="2" id="KW-0472">Membrane</keyword>
<sequence length="778" mass="80366">MAGRRVPRRAGGTRTPAPLLLLLLLLLSSAIQAVGAAHSGSQAQAQAEAPPSYPSPYSGSTRIPPGGLVAAGPVATPYLASGAMGFIGLYGYNSSSPVVAFNYTGGSAASEFRHVHSHGSDSTWSAFTSEYVVLGGAGGRSASVNYTFAAALFANESSSTYIGGWLNVSGVNETELPAETEGSPFNLAGYVYAYPGPVNLSVYDSSAKVVEYSGGGHIISVNLTLPRGLFYLIFKGYTHVVYTLKLSYSFPDPSLWHASPGLSCYPSGQASADAAVAALTGSLYSNATQSAYAYSVFGGTWTGNITEVFSVPVEVYTTYGAWETFTLEEYAVLDTWNGSVRLGGILLNATGPTSQFTYGVAGPGSLLTAYEYGYYGPASTYYEVGGGGGQPVGSGLPPTLAATVGVVKGEGVTVSEGYLSNGSRYVFPFNITILFPDAASAWVLSHSAPAYYPYPPYGYGAAAGVELTLVPGSPVAGFRGLTLNSTGWYFSNLSTHLDASIYVGGQGGAWAPASECYPYTSGLYTGLPVNTSAVGGGAFIFTAGGITTTREATVSPPPIHAGAQPTPGVEAGLGLNITLYFYTPHASALGGKVLFLALFGAVVGGGFVFALAVKRRRGVQAGGEAGEIGIPITGQAASSVAEPGAGGVPPQAQPEGDGGGGVKEEAVGGRGEELRVSVPKASYDYREPPNDEEKARLREEYERVKESIVKMLAILSKRTEEVSERVERAGYTPMGADVRYPRRAGEGGSPWEEETEPEEEDHGEGDGEGSGGSSAGGR</sequence>
<feature type="compositionally biased region" description="Acidic residues" evidence="1">
    <location>
        <begin position="751"/>
        <end position="767"/>
    </location>
</feature>
<name>A0A2R6AZ46_9ARCH</name>
<protein>
    <recommendedName>
        <fullName evidence="5">Thermopsin</fullName>
    </recommendedName>
</protein>
<keyword evidence="2" id="KW-1133">Transmembrane helix</keyword>
<feature type="compositionally biased region" description="Gly residues" evidence="1">
    <location>
        <begin position="768"/>
        <end position="778"/>
    </location>
</feature>
<comment type="caution">
    <text evidence="3">The sequence shown here is derived from an EMBL/GenBank/DDBJ whole genome shotgun (WGS) entry which is preliminary data.</text>
</comment>
<evidence type="ECO:0000256" key="2">
    <source>
        <dbReference type="SAM" id="Phobius"/>
    </source>
</evidence>
<proteinExistence type="predicted"/>
<dbReference type="EMBL" id="NEXJ01000041">
    <property type="protein sequence ID" value="PSN91662.1"/>
    <property type="molecule type" value="Genomic_DNA"/>
</dbReference>
<dbReference type="AlphaFoldDB" id="A0A2R6AZ46"/>